<evidence type="ECO:0000256" key="4">
    <source>
        <dbReference type="ARBA" id="ARBA00022833"/>
    </source>
</evidence>
<dbReference type="InParanoid" id="A0A0D0CE14"/>
<evidence type="ECO:0000256" key="1">
    <source>
        <dbReference type="ARBA" id="ARBA00004123"/>
    </source>
</evidence>
<keyword evidence="9" id="KW-1185">Reference proteome</keyword>
<evidence type="ECO:0000256" key="3">
    <source>
        <dbReference type="ARBA" id="ARBA00022771"/>
    </source>
</evidence>
<protein>
    <recommendedName>
        <fullName evidence="7">HAT C-terminal dimerisation domain-containing protein</fullName>
    </recommendedName>
</protein>
<reference evidence="9" key="2">
    <citation type="submission" date="2015-01" db="EMBL/GenBank/DDBJ databases">
        <title>Evolutionary Origins and Diversification of the Mycorrhizal Mutualists.</title>
        <authorList>
            <consortium name="DOE Joint Genome Institute"/>
            <consortium name="Mycorrhizal Genomics Consortium"/>
            <person name="Kohler A."/>
            <person name="Kuo A."/>
            <person name="Nagy L.G."/>
            <person name="Floudas D."/>
            <person name="Copeland A."/>
            <person name="Barry K.W."/>
            <person name="Cichocki N."/>
            <person name="Veneault-Fourrey C."/>
            <person name="LaButti K."/>
            <person name="Lindquist E.A."/>
            <person name="Lipzen A."/>
            <person name="Lundell T."/>
            <person name="Morin E."/>
            <person name="Murat C."/>
            <person name="Riley R."/>
            <person name="Ohm R."/>
            <person name="Sun H."/>
            <person name="Tunlid A."/>
            <person name="Henrissat B."/>
            <person name="Grigoriev I.V."/>
            <person name="Hibbett D.S."/>
            <person name="Martin F."/>
        </authorList>
    </citation>
    <scope>NUCLEOTIDE SEQUENCE [LARGE SCALE GENOMIC DNA]</scope>
    <source>
        <strain evidence="9">Ve08.2h10</strain>
    </source>
</reference>
<proteinExistence type="predicted"/>
<sequence length="411" mass="47392">VGHWTLDNADNNDTFMFKLEKLLKEHDIPFDHKDRCIHCFPHILNICTGHVLEAITDTSLAEIAGMWTSSLAQDLNDCQTYKEALHQDPIALGRTKYKLSQMEWTVLQDFQAILEVPHSTIQALSSASLPTVCNYLQTFEKFYVNWKRMGENPDNLRLSPFIDKGLEWADKYYTCMGDTKAYLISMVLNPNERLRWIKKHWDAADVEATTKVIHEMMSEYRKCETTDVSVEQNICHPPSPKKHQMLRQAYGLPDNNDDDKETDSRDASFDTRTIQDELSDYLRAKVSRGTDSLSFWEMNINVYPTLFAMAMDYLLVQGSAVPCERRFSSSAETDRKKRNRIKTVLMEALQMLKIFYKKSRLNFTTGLIIEEKDLEEAGAEDLLAKLFLNNVERADASLDRILNALAEEDES</sequence>
<dbReference type="InterPro" id="IPR012337">
    <property type="entry name" value="RNaseH-like_sf"/>
</dbReference>
<dbReference type="EMBL" id="KN829415">
    <property type="protein sequence ID" value="KIK73803.1"/>
    <property type="molecule type" value="Genomic_DNA"/>
</dbReference>
<dbReference type="STRING" id="930991.A0A0D0CE14"/>
<gene>
    <name evidence="8" type="ORF">PAXRUDRAFT_177453</name>
</gene>
<dbReference type="PANTHER" id="PTHR46481:SF10">
    <property type="entry name" value="ZINC FINGER BED DOMAIN-CONTAINING PROTEIN 39"/>
    <property type="match status" value="1"/>
</dbReference>
<dbReference type="AlphaFoldDB" id="A0A0D0CE14"/>
<dbReference type="SUPFAM" id="SSF53098">
    <property type="entry name" value="Ribonuclease H-like"/>
    <property type="match status" value="1"/>
</dbReference>
<dbReference type="PANTHER" id="PTHR46481">
    <property type="entry name" value="ZINC FINGER BED DOMAIN-CONTAINING PROTEIN 4"/>
    <property type="match status" value="1"/>
</dbReference>
<dbReference type="HOGENOM" id="CLU_009123_6_3_1"/>
<dbReference type="OrthoDB" id="2639200at2759"/>
<dbReference type="GO" id="GO:0046983">
    <property type="term" value="F:protein dimerization activity"/>
    <property type="evidence" value="ECO:0007669"/>
    <property type="project" value="InterPro"/>
</dbReference>
<dbReference type="GO" id="GO:0005634">
    <property type="term" value="C:nucleus"/>
    <property type="evidence" value="ECO:0007669"/>
    <property type="project" value="UniProtKB-SubCell"/>
</dbReference>
<feature type="domain" description="HAT C-terminal dimerisation" evidence="7">
    <location>
        <begin position="277"/>
        <end position="352"/>
    </location>
</feature>
<evidence type="ECO:0000313" key="9">
    <source>
        <dbReference type="Proteomes" id="UP000054538"/>
    </source>
</evidence>
<feature type="region of interest" description="Disordered" evidence="6">
    <location>
        <begin position="250"/>
        <end position="269"/>
    </location>
</feature>
<evidence type="ECO:0000256" key="5">
    <source>
        <dbReference type="ARBA" id="ARBA00023242"/>
    </source>
</evidence>
<comment type="subcellular location">
    <subcellularLocation>
        <location evidence="1">Nucleus</location>
    </subcellularLocation>
</comment>
<dbReference type="InterPro" id="IPR008906">
    <property type="entry name" value="HATC_C_dom"/>
</dbReference>
<dbReference type="Pfam" id="PF05699">
    <property type="entry name" value="Dimer_Tnp_hAT"/>
    <property type="match status" value="1"/>
</dbReference>
<evidence type="ECO:0000313" key="8">
    <source>
        <dbReference type="EMBL" id="KIK73803.1"/>
    </source>
</evidence>
<evidence type="ECO:0000259" key="7">
    <source>
        <dbReference type="Pfam" id="PF05699"/>
    </source>
</evidence>
<evidence type="ECO:0000256" key="6">
    <source>
        <dbReference type="SAM" id="MobiDB-lite"/>
    </source>
</evidence>
<evidence type="ECO:0000256" key="2">
    <source>
        <dbReference type="ARBA" id="ARBA00022723"/>
    </source>
</evidence>
<organism evidence="8 9">
    <name type="scientific">Paxillus rubicundulus Ve08.2h10</name>
    <dbReference type="NCBI Taxonomy" id="930991"/>
    <lineage>
        <taxon>Eukaryota</taxon>
        <taxon>Fungi</taxon>
        <taxon>Dikarya</taxon>
        <taxon>Basidiomycota</taxon>
        <taxon>Agaricomycotina</taxon>
        <taxon>Agaricomycetes</taxon>
        <taxon>Agaricomycetidae</taxon>
        <taxon>Boletales</taxon>
        <taxon>Paxilineae</taxon>
        <taxon>Paxillaceae</taxon>
        <taxon>Paxillus</taxon>
    </lineage>
</organism>
<dbReference type="GO" id="GO:0008270">
    <property type="term" value="F:zinc ion binding"/>
    <property type="evidence" value="ECO:0007669"/>
    <property type="project" value="UniProtKB-KW"/>
</dbReference>
<keyword evidence="4" id="KW-0862">Zinc</keyword>
<dbReference type="InterPro" id="IPR052035">
    <property type="entry name" value="ZnF_BED_domain_contain"/>
</dbReference>
<keyword evidence="3" id="KW-0863">Zinc-finger</keyword>
<accession>A0A0D0CE14</accession>
<keyword evidence="2" id="KW-0479">Metal-binding</keyword>
<dbReference type="Proteomes" id="UP000054538">
    <property type="component" value="Unassembled WGS sequence"/>
</dbReference>
<reference evidence="8 9" key="1">
    <citation type="submission" date="2014-04" db="EMBL/GenBank/DDBJ databases">
        <authorList>
            <consortium name="DOE Joint Genome Institute"/>
            <person name="Kuo A."/>
            <person name="Kohler A."/>
            <person name="Jargeat P."/>
            <person name="Nagy L.G."/>
            <person name="Floudas D."/>
            <person name="Copeland A."/>
            <person name="Barry K.W."/>
            <person name="Cichocki N."/>
            <person name="Veneault-Fourrey C."/>
            <person name="LaButti K."/>
            <person name="Lindquist E.A."/>
            <person name="Lipzen A."/>
            <person name="Lundell T."/>
            <person name="Morin E."/>
            <person name="Murat C."/>
            <person name="Sun H."/>
            <person name="Tunlid A."/>
            <person name="Henrissat B."/>
            <person name="Grigoriev I.V."/>
            <person name="Hibbett D.S."/>
            <person name="Martin F."/>
            <person name="Nordberg H.P."/>
            <person name="Cantor M.N."/>
            <person name="Hua S.X."/>
        </authorList>
    </citation>
    <scope>NUCLEOTIDE SEQUENCE [LARGE SCALE GENOMIC DNA]</scope>
    <source>
        <strain evidence="8 9">Ve08.2h10</strain>
    </source>
</reference>
<feature type="non-terminal residue" evidence="8">
    <location>
        <position position="411"/>
    </location>
</feature>
<keyword evidence="5" id="KW-0539">Nucleus</keyword>
<name>A0A0D0CE14_9AGAM</name>